<sequence length="72" mass="8773">MKRINFNDYVHENQSAFTRARLTRDCGRQPMARPRSREECAILLRLDRARRRQWLEQGKLEVLGPRKFRLNF</sequence>
<accession>A0ABY5ZKZ6</accession>
<evidence type="ECO:0000313" key="1">
    <source>
        <dbReference type="EMBL" id="UWZ78652.1"/>
    </source>
</evidence>
<evidence type="ECO:0008006" key="3">
    <source>
        <dbReference type="Google" id="ProtNLM"/>
    </source>
</evidence>
<name>A0ABY5ZKZ6_9BACT</name>
<dbReference type="EMBL" id="CP092109">
    <property type="protein sequence ID" value="UWZ78652.1"/>
    <property type="molecule type" value="Genomic_DNA"/>
</dbReference>
<evidence type="ECO:0000313" key="2">
    <source>
        <dbReference type="Proteomes" id="UP001060414"/>
    </source>
</evidence>
<protein>
    <recommendedName>
        <fullName evidence="3">Helix-turn-helix domain-containing protein</fullName>
    </recommendedName>
</protein>
<reference evidence="1" key="1">
    <citation type="journal article" date="2022" name="Environ. Microbiol.">
        <title>Geoalkalibacter halelectricus SAP #1 sp. nov. possessing extracellular electron transfer and mineral#reducing capabilities from a haloalkaline environment.</title>
        <authorList>
            <person name="Yadav S."/>
            <person name="Singh R."/>
            <person name="Sundharam S.S."/>
            <person name="Chaudhary S."/>
            <person name="Krishnamurthi S."/>
            <person name="Patil S.A."/>
        </authorList>
    </citation>
    <scope>NUCLEOTIDE SEQUENCE</scope>
    <source>
        <strain evidence="1">SAP-1</strain>
    </source>
</reference>
<dbReference type="Proteomes" id="UP001060414">
    <property type="component" value="Chromosome"/>
</dbReference>
<keyword evidence="2" id="KW-1185">Reference proteome</keyword>
<organism evidence="1 2">
    <name type="scientific">Geoalkalibacter halelectricus</name>
    <dbReference type="NCBI Taxonomy" id="2847045"/>
    <lineage>
        <taxon>Bacteria</taxon>
        <taxon>Pseudomonadati</taxon>
        <taxon>Thermodesulfobacteriota</taxon>
        <taxon>Desulfuromonadia</taxon>
        <taxon>Desulfuromonadales</taxon>
        <taxon>Geoalkalibacteraceae</taxon>
        <taxon>Geoalkalibacter</taxon>
    </lineage>
</organism>
<dbReference type="RefSeq" id="WP_260747009.1">
    <property type="nucleotide sequence ID" value="NZ_CP092109.1"/>
</dbReference>
<proteinExistence type="predicted"/>
<gene>
    <name evidence="1" type="ORF">L9S41_13305</name>
</gene>